<dbReference type="InParanoid" id="S8F4S6"/>
<dbReference type="eggNOG" id="KOG0156">
    <property type="taxonomic scope" value="Eukaryota"/>
</dbReference>
<evidence type="ECO:0000256" key="10">
    <source>
        <dbReference type="ARBA" id="ARBA00023004"/>
    </source>
</evidence>
<evidence type="ECO:0000256" key="1">
    <source>
        <dbReference type="ARBA" id="ARBA00001971"/>
    </source>
</evidence>
<feature type="binding site" description="axial binding residue" evidence="13">
    <location>
        <position position="443"/>
    </location>
    <ligand>
        <name>heme</name>
        <dbReference type="ChEBI" id="CHEBI:30413"/>
    </ligand>
    <ligandPart>
        <name>Fe</name>
        <dbReference type="ChEBI" id="CHEBI:18248"/>
    </ligandPart>
</feature>
<dbReference type="AlphaFoldDB" id="S8F4S6"/>
<sequence>MYLRLAEFALLVLVCRLFFIRHKSRGLRLPPGPPGLPLIGNLHQISDDYQQDTFSEWGRRYGDVVYARFVANDVLIVNSAAAARVLMEKRGAKYSGRPLFTNIFLCTYYSSGGFSWNLAFMPNTDRWKRHRKWFQHGFQVKRRLDEYIPIQQRETRRILSDLLVEPDAYMSHIKRFAAATMLEIGYGHTVTSLDDDYIHMIDSALDGMFLAGNPGSMMVDFFPPLKYVPAWLPGLTWKKTATRLRPVVDVMNLSPFRAVVKAMNEGSAKSSFASAILDEVSPDEPLSPAEEREMSGAVGTVYAAGTETTVSMLSAWLLAMVRYPEVYKRAQTEINMVIGTGRLPELHDRDSLPFLECILKEVYRWHCPVPLGVPHALSENDEYRGWWIPKGSMVIANLWGMMRDPELYPDPEAFRPERFLGFDKEAEVLDPKKVVFGFGRRVCPGQFLADNNVWLVLATLIATMNIRKARGEDGVEITPRLDYTSGIVSHPKPFPCDILPRSEKARQLILDSCVDL</sequence>
<dbReference type="InterPro" id="IPR050364">
    <property type="entry name" value="Cytochrome_P450_fung"/>
</dbReference>
<dbReference type="Pfam" id="PF00067">
    <property type="entry name" value="p450"/>
    <property type="match status" value="1"/>
</dbReference>
<comment type="subcellular location">
    <subcellularLocation>
        <location evidence="2">Membrane</location>
        <topology evidence="2">Single-pass membrane protein</topology>
    </subcellularLocation>
</comment>
<dbReference type="GO" id="GO:0005506">
    <property type="term" value="F:iron ion binding"/>
    <property type="evidence" value="ECO:0007669"/>
    <property type="project" value="InterPro"/>
</dbReference>
<dbReference type="GO" id="GO:0016705">
    <property type="term" value="F:oxidoreductase activity, acting on paired donors, with incorporation or reduction of molecular oxygen"/>
    <property type="evidence" value="ECO:0007669"/>
    <property type="project" value="InterPro"/>
</dbReference>
<evidence type="ECO:0000256" key="3">
    <source>
        <dbReference type="ARBA" id="ARBA00005179"/>
    </source>
</evidence>
<dbReference type="Gene3D" id="1.10.630.10">
    <property type="entry name" value="Cytochrome P450"/>
    <property type="match status" value="1"/>
</dbReference>
<evidence type="ECO:0000256" key="9">
    <source>
        <dbReference type="ARBA" id="ARBA00023002"/>
    </source>
</evidence>
<keyword evidence="5 13" id="KW-0349">Heme</keyword>
<dbReference type="HOGENOM" id="CLU_001570_2_3_1"/>
<keyword evidence="12" id="KW-0472">Membrane</keyword>
<comment type="cofactor">
    <cofactor evidence="1 13">
        <name>heme</name>
        <dbReference type="ChEBI" id="CHEBI:30413"/>
    </cofactor>
</comment>
<dbReference type="InterPro" id="IPR036396">
    <property type="entry name" value="Cyt_P450_sf"/>
</dbReference>
<protein>
    <recommendedName>
        <fullName evidence="17">Cytochrome P450</fullName>
    </recommendedName>
</protein>
<dbReference type="GO" id="GO:0004497">
    <property type="term" value="F:monooxygenase activity"/>
    <property type="evidence" value="ECO:0007669"/>
    <property type="project" value="UniProtKB-KW"/>
</dbReference>
<dbReference type="PANTHER" id="PTHR46300">
    <property type="entry name" value="P450, PUTATIVE (EUROFUNG)-RELATED-RELATED"/>
    <property type="match status" value="1"/>
</dbReference>
<dbReference type="GO" id="GO:0016020">
    <property type="term" value="C:membrane"/>
    <property type="evidence" value="ECO:0007669"/>
    <property type="project" value="UniProtKB-SubCell"/>
</dbReference>
<dbReference type="PROSITE" id="PS00086">
    <property type="entry name" value="CYTOCHROME_P450"/>
    <property type="match status" value="1"/>
</dbReference>
<dbReference type="InterPro" id="IPR017972">
    <property type="entry name" value="Cyt_P450_CS"/>
</dbReference>
<dbReference type="Proteomes" id="UP000015241">
    <property type="component" value="Unassembled WGS sequence"/>
</dbReference>
<evidence type="ECO:0000256" key="4">
    <source>
        <dbReference type="ARBA" id="ARBA00010617"/>
    </source>
</evidence>
<comment type="similarity">
    <text evidence="4 14">Belongs to the cytochrome P450 family.</text>
</comment>
<evidence type="ECO:0000256" key="8">
    <source>
        <dbReference type="ARBA" id="ARBA00022989"/>
    </source>
</evidence>
<proteinExistence type="inferred from homology"/>
<keyword evidence="10 13" id="KW-0408">Iron</keyword>
<dbReference type="SUPFAM" id="SSF48264">
    <property type="entry name" value="Cytochrome P450"/>
    <property type="match status" value="1"/>
</dbReference>
<dbReference type="EMBL" id="KE504250">
    <property type="protein sequence ID" value="EPS93959.1"/>
    <property type="molecule type" value="Genomic_DNA"/>
</dbReference>
<keyword evidence="8" id="KW-1133">Transmembrane helix</keyword>
<keyword evidence="9 14" id="KW-0560">Oxidoreductase</keyword>
<evidence type="ECO:0008006" key="17">
    <source>
        <dbReference type="Google" id="ProtNLM"/>
    </source>
</evidence>
<accession>S8F4S6</accession>
<evidence type="ECO:0000256" key="7">
    <source>
        <dbReference type="ARBA" id="ARBA00022723"/>
    </source>
</evidence>
<dbReference type="PANTHER" id="PTHR46300:SF7">
    <property type="entry name" value="P450, PUTATIVE (EUROFUNG)-RELATED"/>
    <property type="match status" value="1"/>
</dbReference>
<evidence type="ECO:0000256" key="14">
    <source>
        <dbReference type="RuleBase" id="RU000461"/>
    </source>
</evidence>
<keyword evidence="11 14" id="KW-0503">Monooxygenase</keyword>
<dbReference type="PRINTS" id="PR00463">
    <property type="entry name" value="EP450I"/>
</dbReference>
<reference evidence="15 16" key="1">
    <citation type="journal article" date="2012" name="Science">
        <title>The Paleozoic origin of enzymatic lignin decomposition reconstructed from 31 fungal genomes.</title>
        <authorList>
            <person name="Floudas D."/>
            <person name="Binder M."/>
            <person name="Riley R."/>
            <person name="Barry K."/>
            <person name="Blanchette R.A."/>
            <person name="Henrissat B."/>
            <person name="Martinez A.T."/>
            <person name="Otillar R."/>
            <person name="Spatafora J.W."/>
            <person name="Yadav J.S."/>
            <person name="Aerts A."/>
            <person name="Benoit I."/>
            <person name="Boyd A."/>
            <person name="Carlson A."/>
            <person name="Copeland A."/>
            <person name="Coutinho P.M."/>
            <person name="de Vries R.P."/>
            <person name="Ferreira P."/>
            <person name="Findley K."/>
            <person name="Foster B."/>
            <person name="Gaskell J."/>
            <person name="Glotzer D."/>
            <person name="Gorecki P."/>
            <person name="Heitman J."/>
            <person name="Hesse C."/>
            <person name="Hori C."/>
            <person name="Igarashi K."/>
            <person name="Jurgens J.A."/>
            <person name="Kallen N."/>
            <person name="Kersten P."/>
            <person name="Kohler A."/>
            <person name="Kuees U."/>
            <person name="Kumar T.K.A."/>
            <person name="Kuo A."/>
            <person name="LaButti K."/>
            <person name="Larrondo L.F."/>
            <person name="Lindquist E."/>
            <person name="Ling A."/>
            <person name="Lombard V."/>
            <person name="Lucas S."/>
            <person name="Lundell T."/>
            <person name="Martin R."/>
            <person name="McLaughlin D.J."/>
            <person name="Morgenstern I."/>
            <person name="Morin E."/>
            <person name="Murat C."/>
            <person name="Nagy L.G."/>
            <person name="Nolan M."/>
            <person name="Ohm R.A."/>
            <person name="Patyshakuliyeva A."/>
            <person name="Rokas A."/>
            <person name="Ruiz-Duenas F.J."/>
            <person name="Sabat G."/>
            <person name="Salamov A."/>
            <person name="Samejima M."/>
            <person name="Schmutz J."/>
            <person name="Slot J.C."/>
            <person name="St John F."/>
            <person name="Stenlid J."/>
            <person name="Sun H."/>
            <person name="Sun S."/>
            <person name="Syed K."/>
            <person name="Tsang A."/>
            <person name="Wiebenga A."/>
            <person name="Young D."/>
            <person name="Pisabarro A."/>
            <person name="Eastwood D.C."/>
            <person name="Martin F."/>
            <person name="Cullen D."/>
            <person name="Grigoriev I.V."/>
            <person name="Hibbett D.S."/>
        </authorList>
    </citation>
    <scope>NUCLEOTIDE SEQUENCE</scope>
    <source>
        <strain evidence="16">FP-58527</strain>
    </source>
</reference>
<organism evidence="15 16">
    <name type="scientific">Fomitopsis schrenkii</name>
    <name type="common">Brown rot fungus</name>
    <dbReference type="NCBI Taxonomy" id="2126942"/>
    <lineage>
        <taxon>Eukaryota</taxon>
        <taxon>Fungi</taxon>
        <taxon>Dikarya</taxon>
        <taxon>Basidiomycota</taxon>
        <taxon>Agaricomycotina</taxon>
        <taxon>Agaricomycetes</taxon>
        <taxon>Polyporales</taxon>
        <taxon>Fomitopsis</taxon>
    </lineage>
</organism>
<evidence type="ECO:0000313" key="16">
    <source>
        <dbReference type="Proteomes" id="UP000015241"/>
    </source>
</evidence>
<dbReference type="InterPro" id="IPR002401">
    <property type="entry name" value="Cyt_P450_E_grp-I"/>
</dbReference>
<keyword evidence="6" id="KW-0812">Transmembrane</keyword>
<dbReference type="InterPro" id="IPR001128">
    <property type="entry name" value="Cyt_P450"/>
</dbReference>
<dbReference type="CDD" id="cd11065">
    <property type="entry name" value="CYP64-like"/>
    <property type="match status" value="1"/>
</dbReference>
<evidence type="ECO:0000256" key="2">
    <source>
        <dbReference type="ARBA" id="ARBA00004167"/>
    </source>
</evidence>
<dbReference type="STRING" id="743788.S8F4S6"/>
<dbReference type="GO" id="GO:0020037">
    <property type="term" value="F:heme binding"/>
    <property type="evidence" value="ECO:0007669"/>
    <property type="project" value="InterPro"/>
</dbReference>
<comment type="pathway">
    <text evidence="3">Secondary metabolite biosynthesis.</text>
</comment>
<evidence type="ECO:0000256" key="13">
    <source>
        <dbReference type="PIRSR" id="PIRSR602401-1"/>
    </source>
</evidence>
<evidence type="ECO:0000256" key="5">
    <source>
        <dbReference type="ARBA" id="ARBA00022617"/>
    </source>
</evidence>
<dbReference type="OrthoDB" id="2789670at2759"/>
<evidence type="ECO:0000256" key="12">
    <source>
        <dbReference type="ARBA" id="ARBA00023136"/>
    </source>
</evidence>
<evidence type="ECO:0000313" key="15">
    <source>
        <dbReference type="EMBL" id="EPS93959.1"/>
    </source>
</evidence>
<gene>
    <name evidence="15" type="ORF">FOMPIDRAFT_48847</name>
</gene>
<name>S8F4S6_FOMSC</name>
<evidence type="ECO:0000256" key="6">
    <source>
        <dbReference type="ARBA" id="ARBA00022692"/>
    </source>
</evidence>
<evidence type="ECO:0000256" key="11">
    <source>
        <dbReference type="ARBA" id="ARBA00023033"/>
    </source>
</evidence>
<keyword evidence="16" id="KW-1185">Reference proteome</keyword>
<keyword evidence="7 13" id="KW-0479">Metal-binding</keyword>